<dbReference type="OrthoDB" id="2443257at2759"/>
<dbReference type="AlphaFoldDB" id="A0A9N9IHF4"/>
<keyword evidence="2" id="KW-1185">Reference proteome</keyword>
<evidence type="ECO:0000313" key="1">
    <source>
        <dbReference type="EMBL" id="CAG8735899.1"/>
    </source>
</evidence>
<feature type="non-terminal residue" evidence="1">
    <location>
        <position position="1"/>
    </location>
</feature>
<accession>A0A9N9IHF4</accession>
<organism evidence="1 2">
    <name type="scientific">Racocetra fulgida</name>
    <dbReference type="NCBI Taxonomy" id="60492"/>
    <lineage>
        <taxon>Eukaryota</taxon>
        <taxon>Fungi</taxon>
        <taxon>Fungi incertae sedis</taxon>
        <taxon>Mucoromycota</taxon>
        <taxon>Glomeromycotina</taxon>
        <taxon>Glomeromycetes</taxon>
        <taxon>Diversisporales</taxon>
        <taxon>Gigasporaceae</taxon>
        <taxon>Racocetra</taxon>
    </lineage>
</organism>
<feature type="non-terminal residue" evidence="1">
    <location>
        <position position="175"/>
    </location>
</feature>
<sequence length="175" mass="20426">FENKAIELPLETCEHQIISSEDEVQDCDNQQVNLEMKHKFYTRSVEGMGAKMQYNLLKAKFLGEYIEKKDLYNAIQQFRIPSREKLKTDNTKALQQLIALKADDPEWIVIPNIEEQLKNASNQTVPKIIYTDADLAIAFLYDVTEISYDWDNFSLEPEDIWRMGVLKMTMKGIKQ</sequence>
<proteinExistence type="predicted"/>
<dbReference type="EMBL" id="CAJVPZ010030091">
    <property type="protein sequence ID" value="CAG8735899.1"/>
    <property type="molecule type" value="Genomic_DNA"/>
</dbReference>
<reference evidence="1" key="1">
    <citation type="submission" date="2021-06" db="EMBL/GenBank/DDBJ databases">
        <authorList>
            <person name="Kallberg Y."/>
            <person name="Tangrot J."/>
            <person name="Rosling A."/>
        </authorList>
    </citation>
    <scope>NUCLEOTIDE SEQUENCE</scope>
    <source>
        <strain evidence="1">IN212</strain>
    </source>
</reference>
<protein>
    <submittedName>
        <fullName evidence="1">15540_t:CDS:1</fullName>
    </submittedName>
</protein>
<name>A0A9N9IHF4_9GLOM</name>
<dbReference type="Proteomes" id="UP000789396">
    <property type="component" value="Unassembled WGS sequence"/>
</dbReference>
<comment type="caution">
    <text evidence="1">The sequence shown here is derived from an EMBL/GenBank/DDBJ whole genome shotgun (WGS) entry which is preliminary data.</text>
</comment>
<gene>
    <name evidence="1" type="ORF">RFULGI_LOCUS12486</name>
</gene>
<evidence type="ECO:0000313" key="2">
    <source>
        <dbReference type="Proteomes" id="UP000789396"/>
    </source>
</evidence>